<evidence type="ECO:0000256" key="3">
    <source>
        <dbReference type="ARBA" id="ARBA00022449"/>
    </source>
</evidence>
<evidence type="ECO:0000256" key="6">
    <source>
        <dbReference type="ARBA" id="ARBA00022989"/>
    </source>
</evidence>
<dbReference type="CDD" id="cd13131">
    <property type="entry name" value="MATE_NorM_like"/>
    <property type="match status" value="1"/>
</dbReference>
<dbReference type="InterPro" id="IPR002528">
    <property type="entry name" value="MATE_fam"/>
</dbReference>
<feature type="transmembrane region" description="Helical" evidence="11">
    <location>
        <begin position="219"/>
        <end position="239"/>
    </location>
</feature>
<feature type="transmembrane region" description="Helical" evidence="11">
    <location>
        <begin position="341"/>
        <end position="363"/>
    </location>
</feature>
<dbReference type="AlphaFoldDB" id="A0A1T4YD25"/>
<feature type="transmembrane region" description="Helical" evidence="11">
    <location>
        <begin position="298"/>
        <end position="320"/>
    </location>
</feature>
<evidence type="ECO:0000256" key="5">
    <source>
        <dbReference type="ARBA" id="ARBA00022692"/>
    </source>
</evidence>
<dbReference type="GO" id="GO:0005886">
    <property type="term" value="C:plasma membrane"/>
    <property type="evidence" value="ECO:0007669"/>
    <property type="project" value="UniProtKB-SubCell"/>
</dbReference>
<reference evidence="13" key="1">
    <citation type="submission" date="2017-02" db="EMBL/GenBank/DDBJ databases">
        <authorList>
            <person name="Varghese N."/>
            <person name="Submissions S."/>
        </authorList>
    </citation>
    <scope>NUCLEOTIDE SEQUENCE [LARGE SCALE GENOMIC DNA]</scope>
    <source>
        <strain evidence="13">ATCC 700200</strain>
    </source>
</reference>
<dbReference type="PANTHER" id="PTHR43298:SF2">
    <property type="entry name" value="FMN_FAD EXPORTER YEEO-RELATED"/>
    <property type="match status" value="1"/>
</dbReference>
<feature type="transmembrane region" description="Helical" evidence="11">
    <location>
        <begin position="260"/>
        <end position="278"/>
    </location>
</feature>
<feature type="region of interest" description="Disordered" evidence="10">
    <location>
        <begin position="1"/>
        <end position="30"/>
    </location>
</feature>
<protein>
    <recommendedName>
        <fullName evidence="9">Multidrug-efflux transporter</fullName>
    </recommendedName>
</protein>
<dbReference type="RefSeq" id="WP_078814158.1">
    <property type="nucleotide sequence ID" value="NZ_FUYE01000009.1"/>
</dbReference>
<keyword evidence="8 11" id="KW-0472">Membrane</keyword>
<feature type="transmembrane region" description="Helical" evidence="11">
    <location>
        <begin position="443"/>
        <end position="464"/>
    </location>
</feature>
<evidence type="ECO:0000313" key="13">
    <source>
        <dbReference type="Proteomes" id="UP000190774"/>
    </source>
</evidence>
<dbReference type="GO" id="GO:0015297">
    <property type="term" value="F:antiporter activity"/>
    <property type="evidence" value="ECO:0007669"/>
    <property type="project" value="UniProtKB-KW"/>
</dbReference>
<evidence type="ECO:0000256" key="2">
    <source>
        <dbReference type="ARBA" id="ARBA00022448"/>
    </source>
</evidence>
<dbReference type="Pfam" id="PF01554">
    <property type="entry name" value="MatE"/>
    <property type="match status" value="2"/>
</dbReference>
<gene>
    <name evidence="12" type="ORF">SAMN02745166_02978</name>
</gene>
<dbReference type="OrthoDB" id="9780160at2"/>
<accession>A0A1T4YD25</accession>
<evidence type="ECO:0000256" key="1">
    <source>
        <dbReference type="ARBA" id="ARBA00004651"/>
    </source>
</evidence>
<keyword evidence="3" id="KW-0050">Antiport</keyword>
<keyword evidence="2" id="KW-0813">Transport</keyword>
<feature type="transmembrane region" description="Helical" evidence="11">
    <location>
        <begin position="383"/>
        <end position="405"/>
    </location>
</feature>
<dbReference type="InterPro" id="IPR048279">
    <property type="entry name" value="MdtK-like"/>
</dbReference>
<dbReference type="InterPro" id="IPR050222">
    <property type="entry name" value="MATE_MdtK"/>
</dbReference>
<evidence type="ECO:0000256" key="4">
    <source>
        <dbReference type="ARBA" id="ARBA00022475"/>
    </source>
</evidence>
<dbReference type="EMBL" id="FUYE01000009">
    <property type="protein sequence ID" value="SKA99583.1"/>
    <property type="molecule type" value="Genomic_DNA"/>
</dbReference>
<evidence type="ECO:0000256" key="8">
    <source>
        <dbReference type="ARBA" id="ARBA00023136"/>
    </source>
</evidence>
<evidence type="ECO:0000256" key="9">
    <source>
        <dbReference type="ARBA" id="ARBA00031636"/>
    </source>
</evidence>
<dbReference type="Proteomes" id="UP000190774">
    <property type="component" value="Unassembled WGS sequence"/>
</dbReference>
<feature type="transmembrane region" description="Helical" evidence="11">
    <location>
        <begin position="417"/>
        <end position="437"/>
    </location>
</feature>
<evidence type="ECO:0000313" key="12">
    <source>
        <dbReference type="EMBL" id="SKA99583.1"/>
    </source>
</evidence>
<organism evidence="12 13">
    <name type="scientific">Prosthecobacter debontii</name>
    <dbReference type="NCBI Taxonomy" id="48467"/>
    <lineage>
        <taxon>Bacteria</taxon>
        <taxon>Pseudomonadati</taxon>
        <taxon>Verrucomicrobiota</taxon>
        <taxon>Verrucomicrobiia</taxon>
        <taxon>Verrucomicrobiales</taxon>
        <taxon>Verrucomicrobiaceae</taxon>
        <taxon>Prosthecobacter</taxon>
    </lineage>
</organism>
<dbReference type="GO" id="GO:0042910">
    <property type="term" value="F:xenobiotic transmembrane transporter activity"/>
    <property type="evidence" value="ECO:0007669"/>
    <property type="project" value="InterPro"/>
</dbReference>
<feature type="transmembrane region" description="Helical" evidence="11">
    <location>
        <begin position="186"/>
        <end position="207"/>
    </location>
</feature>
<keyword evidence="13" id="KW-1185">Reference proteome</keyword>
<evidence type="ECO:0000256" key="7">
    <source>
        <dbReference type="ARBA" id="ARBA00023065"/>
    </source>
</evidence>
<proteinExistence type="predicted"/>
<keyword evidence="6 11" id="KW-1133">Transmembrane helix</keyword>
<name>A0A1T4YD25_9BACT</name>
<sequence>MHSIVSSSSESTPDTESKSDLLSPPQAPWPTFGQESHTTFKLALPLISGQLSQMLMGAADTVMIGAVGVISLGASTFANTLLAVPFVMGIGLLSSVSVRVSQAHGAHEPEEAQQAVRHGTWLAAGLGLLVVLAMGLLIPLLSWFRQPAEVVAQTPVYLLTCAVSLIPALISMVWKNHADAMNRPWPPFWIMLGSVLLNVLLNWLWIHGHWGFPALGLEGAGYATLAARCIGALVLFLWLTRSATTRAWTPPHWLARWQRSSFSSLLAIGIPACMHMLAEVTAFVTASLMVGSLGVAALAAHQVAITCIATAFMIPMGVAMATTVRVGEIVGAQQRERLHRVLTGSWLFAAAFMTCSMILFFVWGRELAMLFVQEAEVIRVATTLLLVASLFQLFDGLQVVSAAALRGVDDVKVPAWIAVLAYWVISLPMAWVLTFHWNLGAAGVWGALAIGLGIAAPMLMWRAWRLLEASARYDKTSPQPI</sequence>
<keyword evidence="5 11" id="KW-0812">Transmembrane</keyword>
<dbReference type="NCBIfam" id="TIGR00797">
    <property type="entry name" value="matE"/>
    <property type="match status" value="1"/>
</dbReference>
<dbReference type="GO" id="GO:0006811">
    <property type="term" value="P:monoatomic ion transport"/>
    <property type="evidence" value="ECO:0007669"/>
    <property type="project" value="UniProtKB-KW"/>
</dbReference>
<comment type="subcellular location">
    <subcellularLocation>
        <location evidence="1">Cell membrane</location>
        <topology evidence="1">Multi-pass membrane protein</topology>
    </subcellularLocation>
</comment>
<dbReference type="PIRSF" id="PIRSF006603">
    <property type="entry name" value="DinF"/>
    <property type="match status" value="1"/>
</dbReference>
<feature type="transmembrane region" description="Helical" evidence="11">
    <location>
        <begin position="121"/>
        <end position="144"/>
    </location>
</feature>
<evidence type="ECO:0000256" key="10">
    <source>
        <dbReference type="SAM" id="MobiDB-lite"/>
    </source>
</evidence>
<feature type="transmembrane region" description="Helical" evidence="11">
    <location>
        <begin position="156"/>
        <end position="174"/>
    </location>
</feature>
<dbReference type="STRING" id="48467.SAMN02745166_02978"/>
<feature type="transmembrane region" description="Helical" evidence="11">
    <location>
        <begin position="80"/>
        <end position="100"/>
    </location>
</feature>
<keyword evidence="4" id="KW-1003">Cell membrane</keyword>
<dbReference type="PANTHER" id="PTHR43298">
    <property type="entry name" value="MULTIDRUG RESISTANCE PROTEIN NORM-RELATED"/>
    <property type="match status" value="1"/>
</dbReference>
<keyword evidence="7" id="KW-0406">Ion transport</keyword>
<feature type="compositionally biased region" description="Low complexity" evidence="10">
    <location>
        <begin position="1"/>
        <end position="14"/>
    </location>
</feature>
<evidence type="ECO:0000256" key="11">
    <source>
        <dbReference type="SAM" id="Phobius"/>
    </source>
</evidence>